<name>A0A1V2GXE6_9PROT</name>
<accession>A0A1V2GXE6</accession>
<keyword evidence="1" id="KW-0472">Membrane</keyword>
<evidence type="ECO:0000256" key="1">
    <source>
        <dbReference type="SAM" id="Phobius"/>
    </source>
</evidence>
<dbReference type="AlphaFoldDB" id="A0A1V2GXE6"/>
<feature type="transmembrane region" description="Helical" evidence="1">
    <location>
        <begin position="42"/>
        <end position="68"/>
    </location>
</feature>
<evidence type="ECO:0008006" key="4">
    <source>
        <dbReference type="Google" id="ProtNLM"/>
    </source>
</evidence>
<evidence type="ECO:0000313" key="2">
    <source>
        <dbReference type="EMBL" id="ONG46625.1"/>
    </source>
</evidence>
<dbReference type="Proteomes" id="UP000188879">
    <property type="component" value="Unassembled WGS sequence"/>
</dbReference>
<proteinExistence type="predicted"/>
<feature type="transmembrane region" description="Helical" evidence="1">
    <location>
        <begin position="80"/>
        <end position="98"/>
    </location>
</feature>
<dbReference type="EMBL" id="MLCO01000314">
    <property type="protein sequence ID" value="ONG46625.1"/>
    <property type="molecule type" value="Genomic_DNA"/>
</dbReference>
<evidence type="ECO:0000313" key="3">
    <source>
        <dbReference type="Proteomes" id="UP000188879"/>
    </source>
</evidence>
<dbReference type="RefSeq" id="WP_076960009.1">
    <property type="nucleotide sequence ID" value="NZ_MLCO01000314.1"/>
</dbReference>
<keyword evidence="3" id="KW-1185">Reference proteome</keyword>
<reference evidence="2 3" key="1">
    <citation type="submission" date="2016-10" db="EMBL/GenBank/DDBJ databases">
        <title>Draft Genome sequence of Roseomonas sp. strain M3.</title>
        <authorList>
            <person name="Subhash Y."/>
            <person name="Lee S."/>
        </authorList>
    </citation>
    <scope>NUCLEOTIDE SEQUENCE [LARGE SCALE GENOMIC DNA]</scope>
    <source>
        <strain evidence="2 3">M3</strain>
    </source>
</reference>
<protein>
    <recommendedName>
        <fullName evidence="4">Phage holin family protein</fullName>
    </recommendedName>
</protein>
<comment type="caution">
    <text evidence="2">The sequence shown here is derived from an EMBL/GenBank/DDBJ whole genome shotgun (WGS) entry which is preliminary data.</text>
</comment>
<sequence length="131" mass="13773">MPSDNARGLPDLVGSLLEQTTTLLRQEIQLARAEFSEKLGRVVQAAVAIGLAAAMLLAAVVILLQAVVAALVDKAGLQPWLAGVIVGVVVALIAWLMLRSGQARLRAASLVPERTTTQLSRDASLAKEAVR</sequence>
<dbReference type="OrthoDB" id="8253466at2"/>
<gene>
    <name evidence="2" type="ORF">BKE38_25070</name>
</gene>
<dbReference type="InterPro" id="IPR009937">
    <property type="entry name" value="Phage_holin_3_6"/>
</dbReference>
<dbReference type="Pfam" id="PF07332">
    <property type="entry name" value="Phage_holin_3_6"/>
    <property type="match status" value="1"/>
</dbReference>
<keyword evidence="1" id="KW-0812">Transmembrane</keyword>
<keyword evidence="1" id="KW-1133">Transmembrane helix</keyword>
<organism evidence="2 3">
    <name type="scientific">Teichococcus deserti</name>
    <dbReference type="NCBI Taxonomy" id="1817963"/>
    <lineage>
        <taxon>Bacteria</taxon>
        <taxon>Pseudomonadati</taxon>
        <taxon>Pseudomonadota</taxon>
        <taxon>Alphaproteobacteria</taxon>
        <taxon>Acetobacterales</taxon>
        <taxon>Roseomonadaceae</taxon>
        <taxon>Roseomonas</taxon>
    </lineage>
</organism>